<dbReference type="Pfam" id="PF13302">
    <property type="entry name" value="Acetyltransf_3"/>
    <property type="match status" value="1"/>
</dbReference>
<sequence>MTERPIGPVVTGFTVPPRPGPDQIAGRHVVLERLDPDRHAEDLFAANRGQDWLWDYMPYGPFPDLQTYRDWQVAMAAGADPFFYAMRDGRTGRIGGLASFLRIDPANGVIEIGHIEIAPTLQRSPAATEAISLMIGWAFDAGYRRVEWKCNALNEPSRSAARRYGFTFEGVFRQHMITKGRNRDSAWFAIIDSEWPALARAHDAWLAPGNFDAEGRQRQSLSALTAAAIAQGIGPGAPDQDA</sequence>
<evidence type="ECO:0000259" key="1">
    <source>
        <dbReference type="PROSITE" id="PS51186"/>
    </source>
</evidence>
<dbReference type="Proteomes" id="UP001595721">
    <property type="component" value="Unassembled WGS sequence"/>
</dbReference>
<dbReference type="EC" id="2.3.-.-" evidence="2"/>
<keyword evidence="3" id="KW-1185">Reference proteome</keyword>
<keyword evidence="2" id="KW-0808">Transferase</keyword>
<dbReference type="EMBL" id="JBHRXJ010000007">
    <property type="protein sequence ID" value="MFC3528756.1"/>
    <property type="molecule type" value="Genomic_DNA"/>
</dbReference>
<protein>
    <submittedName>
        <fullName evidence="2">GNAT family N-acetyltransferase</fullName>
        <ecNumber evidence="2">2.3.-.-</ecNumber>
    </submittedName>
</protein>
<dbReference type="InterPro" id="IPR000182">
    <property type="entry name" value="GNAT_dom"/>
</dbReference>
<keyword evidence="2" id="KW-0012">Acyltransferase</keyword>
<feature type="domain" description="N-acetyltransferase" evidence="1">
    <location>
        <begin position="29"/>
        <end position="184"/>
    </location>
</feature>
<dbReference type="Gene3D" id="3.40.630.30">
    <property type="match status" value="1"/>
</dbReference>
<comment type="caution">
    <text evidence="2">The sequence shown here is derived from an EMBL/GenBank/DDBJ whole genome shotgun (WGS) entry which is preliminary data.</text>
</comment>
<evidence type="ECO:0000313" key="2">
    <source>
        <dbReference type="EMBL" id="MFC3528756.1"/>
    </source>
</evidence>
<evidence type="ECO:0000313" key="3">
    <source>
        <dbReference type="Proteomes" id="UP001595721"/>
    </source>
</evidence>
<dbReference type="SUPFAM" id="SSF55729">
    <property type="entry name" value="Acyl-CoA N-acyltransferases (Nat)"/>
    <property type="match status" value="1"/>
</dbReference>
<accession>A0ABV7R658</accession>
<name>A0ABV7R658_9RHOB</name>
<gene>
    <name evidence="2" type="ORF">ACFOMH_11260</name>
</gene>
<dbReference type="RefSeq" id="WP_377744556.1">
    <property type="nucleotide sequence ID" value="NZ_JBHRXJ010000007.1"/>
</dbReference>
<reference evidence="3" key="1">
    <citation type="journal article" date="2019" name="Int. J. Syst. Evol. Microbiol.">
        <title>The Global Catalogue of Microorganisms (GCM) 10K type strain sequencing project: providing services to taxonomists for standard genome sequencing and annotation.</title>
        <authorList>
            <consortium name="The Broad Institute Genomics Platform"/>
            <consortium name="The Broad Institute Genome Sequencing Center for Infectious Disease"/>
            <person name="Wu L."/>
            <person name="Ma J."/>
        </authorList>
    </citation>
    <scope>NUCLEOTIDE SEQUENCE [LARGE SCALE GENOMIC DNA]</scope>
    <source>
        <strain evidence="3">KCTC 42899</strain>
    </source>
</reference>
<dbReference type="InterPro" id="IPR051908">
    <property type="entry name" value="Ribosomal_N-acetyltransferase"/>
</dbReference>
<dbReference type="PROSITE" id="PS51186">
    <property type="entry name" value="GNAT"/>
    <property type="match status" value="1"/>
</dbReference>
<dbReference type="GO" id="GO:0016746">
    <property type="term" value="F:acyltransferase activity"/>
    <property type="evidence" value="ECO:0007669"/>
    <property type="project" value="UniProtKB-KW"/>
</dbReference>
<dbReference type="PANTHER" id="PTHR43441:SF2">
    <property type="entry name" value="FAMILY ACETYLTRANSFERASE, PUTATIVE (AFU_ORTHOLOGUE AFUA_7G00850)-RELATED"/>
    <property type="match status" value="1"/>
</dbReference>
<proteinExistence type="predicted"/>
<dbReference type="InterPro" id="IPR016181">
    <property type="entry name" value="Acyl_CoA_acyltransferase"/>
</dbReference>
<organism evidence="2 3">
    <name type="scientific">Paracoccus mangrovi</name>
    <dbReference type="NCBI Taxonomy" id="1715645"/>
    <lineage>
        <taxon>Bacteria</taxon>
        <taxon>Pseudomonadati</taxon>
        <taxon>Pseudomonadota</taxon>
        <taxon>Alphaproteobacteria</taxon>
        <taxon>Rhodobacterales</taxon>
        <taxon>Paracoccaceae</taxon>
        <taxon>Paracoccus</taxon>
    </lineage>
</organism>
<dbReference type="PANTHER" id="PTHR43441">
    <property type="entry name" value="RIBOSOMAL-PROTEIN-SERINE ACETYLTRANSFERASE"/>
    <property type="match status" value="1"/>
</dbReference>